<keyword evidence="9 11" id="KW-0472">Membrane</keyword>
<dbReference type="Gene3D" id="3.30.2010.10">
    <property type="entry name" value="Metalloproteases ('zincins'), catalytic domain"/>
    <property type="match status" value="1"/>
</dbReference>
<evidence type="ECO:0000256" key="2">
    <source>
        <dbReference type="ARBA" id="ARBA00022670"/>
    </source>
</evidence>
<evidence type="ECO:0000256" key="3">
    <source>
        <dbReference type="ARBA" id="ARBA00022692"/>
    </source>
</evidence>
<evidence type="ECO:0000256" key="1">
    <source>
        <dbReference type="ARBA" id="ARBA00022475"/>
    </source>
</evidence>
<dbReference type="Pfam" id="PF01435">
    <property type="entry name" value="Peptidase_M48"/>
    <property type="match status" value="1"/>
</dbReference>
<evidence type="ECO:0000313" key="13">
    <source>
        <dbReference type="EMBL" id="SFR53144.1"/>
    </source>
</evidence>
<keyword evidence="14" id="KW-1185">Reference proteome</keyword>
<protein>
    <submittedName>
        <fullName evidence="13">Heat shock protein HtpX</fullName>
    </submittedName>
</protein>
<organism evidence="13 14">
    <name type="scientific">Halogeometricum rufum</name>
    <dbReference type="NCBI Taxonomy" id="553469"/>
    <lineage>
        <taxon>Archaea</taxon>
        <taxon>Methanobacteriati</taxon>
        <taxon>Methanobacteriota</taxon>
        <taxon>Stenosarchaea group</taxon>
        <taxon>Halobacteria</taxon>
        <taxon>Halobacteriales</taxon>
        <taxon>Haloferacaceae</taxon>
        <taxon>Halogeometricum</taxon>
    </lineage>
</organism>
<evidence type="ECO:0000256" key="9">
    <source>
        <dbReference type="ARBA" id="ARBA00023136"/>
    </source>
</evidence>
<sequence>MSAPTRSLGTRLVMAFVGVVVFAFYALLAYGSYVALSLLWRLRFDPVTTLLLVVGLTLAFGYLGLRVGTAQLYSQLDARELPRERVPGAYRILDRLVERMDLDAPPRLMVVSLPAPNAFALDTTGRDTVVVDAALFRLLDRDEFESLLAHELAHLERRDSLVQTLAFSVLQTVVSLVYFAVAPVVFLVTGLALSTAWVRGDPASWPRTVPGRIRTRLERAASFVMGLAMLLSRAHSRRREYAADARAAEVTGRPLALARALEKIERASTTEFEVFSPLWLHGEVPSEEERRARELFSTHPRTEERIERLRRRGGGDGARLS</sequence>
<dbReference type="Proteomes" id="UP000198531">
    <property type="component" value="Unassembled WGS sequence"/>
</dbReference>
<keyword evidence="5 10" id="KW-0378">Hydrolase</keyword>
<keyword evidence="1" id="KW-1003">Cell membrane</keyword>
<dbReference type="AlphaFoldDB" id="A0A1I6HFK2"/>
<dbReference type="PANTHER" id="PTHR43221">
    <property type="entry name" value="PROTEASE HTPX"/>
    <property type="match status" value="1"/>
</dbReference>
<keyword evidence="2 10" id="KW-0645">Protease</keyword>
<keyword evidence="13" id="KW-0346">Stress response</keyword>
<dbReference type="STRING" id="553469.SAMN04487947_2001"/>
<proteinExistence type="inferred from homology"/>
<evidence type="ECO:0000256" key="4">
    <source>
        <dbReference type="ARBA" id="ARBA00022723"/>
    </source>
</evidence>
<keyword evidence="8 10" id="KW-0482">Metalloprotease</keyword>
<dbReference type="GO" id="GO:0006508">
    <property type="term" value="P:proteolysis"/>
    <property type="evidence" value="ECO:0007669"/>
    <property type="project" value="UniProtKB-KW"/>
</dbReference>
<evidence type="ECO:0000256" key="5">
    <source>
        <dbReference type="ARBA" id="ARBA00022801"/>
    </source>
</evidence>
<dbReference type="InterPro" id="IPR001915">
    <property type="entry name" value="Peptidase_M48"/>
</dbReference>
<evidence type="ECO:0000256" key="7">
    <source>
        <dbReference type="ARBA" id="ARBA00022989"/>
    </source>
</evidence>
<accession>A0A1I6HFK2</accession>
<dbReference type="PANTHER" id="PTHR43221:SF2">
    <property type="entry name" value="PROTEASE HTPX HOMOLOG"/>
    <property type="match status" value="1"/>
</dbReference>
<keyword evidence="7 11" id="KW-1133">Transmembrane helix</keyword>
<reference evidence="14" key="1">
    <citation type="submission" date="2016-10" db="EMBL/GenBank/DDBJ databases">
        <authorList>
            <person name="Varghese N."/>
            <person name="Submissions S."/>
        </authorList>
    </citation>
    <scope>NUCLEOTIDE SEQUENCE [LARGE SCALE GENOMIC DNA]</scope>
    <source>
        <strain evidence="14">CGMCC 1.7736</strain>
    </source>
</reference>
<name>A0A1I6HFK2_9EURY</name>
<evidence type="ECO:0000313" key="14">
    <source>
        <dbReference type="Proteomes" id="UP000198531"/>
    </source>
</evidence>
<feature type="transmembrane region" description="Helical" evidence="11">
    <location>
        <begin position="165"/>
        <end position="193"/>
    </location>
</feature>
<keyword evidence="3 11" id="KW-0812">Transmembrane</keyword>
<feature type="transmembrane region" description="Helical" evidence="11">
    <location>
        <begin position="12"/>
        <end position="35"/>
    </location>
</feature>
<gene>
    <name evidence="13" type="ORF">SAMN04487947_2001</name>
</gene>
<feature type="domain" description="Peptidase M48" evidence="12">
    <location>
        <begin position="91"/>
        <end position="312"/>
    </location>
</feature>
<evidence type="ECO:0000256" key="11">
    <source>
        <dbReference type="SAM" id="Phobius"/>
    </source>
</evidence>
<comment type="similarity">
    <text evidence="10">Belongs to the peptidase M48 family.</text>
</comment>
<comment type="cofactor">
    <cofactor evidence="10">
        <name>Zn(2+)</name>
        <dbReference type="ChEBI" id="CHEBI:29105"/>
    </cofactor>
    <text evidence="10">Binds 1 zinc ion per subunit.</text>
</comment>
<dbReference type="EMBL" id="FOYT01000002">
    <property type="protein sequence ID" value="SFR53144.1"/>
    <property type="molecule type" value="Genomic_DNA"/>
</dbReference>
<dbReference type="GO" id="GO:0046872">
    <property type="term" value="F:metal ion binding"/>
    <property type="evidence" value="ECO:0007669"/>
    <property type="project" value="UniProtKB-KW"/>
</dbReference>
<dbReference type="InterPro" id="IPR050083">
    <property type="entry name" value="HtpX_protease"/>
</dbReference>
<evidence type="ECO:0000256" key="6">
    <source>
        <dbReference type="ARBA" id="ARBA00022833"/>
    </source>
</evidence>
<keyword evidence="4" id="KW-0479">Metal-binding</keyword>
<dbReference type="GO" id="GO:0004222">
    <property type="term" value="F:metalloendopeptidase activity"/>
    <property type="evidence" value="ECO:0007669"/>
    <property type="project" value="InterPro"/>
</dbReference>
<evidence type="ECO:0000259" key="12">
    <source>
        <dbReference type="Pfam" id="PF01435"/>
    </source>
</evidence>
<keyword evidence="6 10" id="KW-0862">Zinc</keyword>
<feature type="transmembrane region" description="Helical" evidence="11">
    <location>
        <begin position="47"/>
        <end position="65"/>
    </location>
</feature>
<evidence type="ECO:0000256" key="8">
    <source>
        <dbReference type="ARBA" id="ARBA00023049"/>
    </source>
</evidence>
<evidence type="ECO:0000256" key="10">
    <source>
        <dbReference type="RuleBase" id="RU003983"/>
    </source>
</evidence>